<organism evidence="3 4">
    <name type="scientific">Lactiplantibacillus fabifermentans DSM 21115</name>
    <dbReference type="NCBI Taxonomy" id="1413187"/>
    <lineage>
        <taxon>Bacteria</taxon>
        <taxon>Bacillati</taxon>
        <taxon>Bacillota</taxon>
        <taxon>Bacilli</taxon>
        <taxon>Lactobacillales</taxon>
        <taxon>Lactobacillaceae</taxon>
        <taxon>Lactiplantibacillus</taxon>
    </lineage>
</organism>
<dbReference type="PANTHER" id="PTHR30204:SF98">
    <property type="entry name" value="HTH-TYPE TRANSCRIPTIONAL REGULATOR ADHR"/>
    <property type="match status" value="1"/>
</dbReference>
<dbReference type="PANTHER" id="PTHR30204">
    <property type="entry name" value="REDOX-CYCLING DRUG-SENSING TRANSCRIPTIONAL ACTIVATOR SOXR"/>
    <property type="match status" value="1"/>
</dbReference>
<evidence type="ECO:0000256" key="1">
    <source>
        <dbReference type="ARBA" id="ARBA00023125"/>
    </source>
</evidence>
<name>A0A0R2NTA7_9LACO</name>
<dbReference type="Pfam" id="PF13411">
    <property type="entry name" value="MerR_1"/>
    <property type="match status" value="1"/>
</dbReference>
<keyword evidence="1" id="KW-0238">DNA-binding</keyword>
<comment type="caution">
    <text evidence="3">The sequence shown here is derived from an EMBL/GenBank/DDBJ whole genome shotgun (WGS) entry which is preliminary data.</text>
</comment>
<dbReference type="InterPro" id="IPR000551">
    <property type="entry name" value="MerR-type_HTH_dom"/>
</dbReference>
<evidence type="ECO:0000313" key="4">
    <source>
        <dbReference type="Proteomes" id="UP000050920"/>
    </source>
</evidence>
<dbReference type="PROSITE" id="PS50937">
    <property type="entry name" value="HTH_MERR_2"/>
    <property type="match status" value="1"/>
</dbReference>
<dbReference type="CDD" id="cd01109">
    <property type="entry name" value="HTH_YyaN"/>
    <property type="match status" value="1"/>
</dbReference>
<keyword evidence="4" id="KW-1185">Reference proteome</keyword>
<evidence type="ECO:0000313" key="3">
    <source>
        <dbReference type="EMBL" id="KRO27979.1"/>
    </source>
</evidence>
<dbReference type="SUPFAM" id="SSF46955">
    <property type="entry name" value="Putative DNA-binding domain"/>
    <property type="match status" value="1"/>
</dbReference>
<dbReference type="EMBL" id="AYGX02000058">
    <property type="protein sequence ID" value="KRO27979.1"/>
    <property type="molecule type" value="Genomic_DNA"/>
</dbReference>
<dbReference type="SMART" id="SM00422">
    <property type="entry name" value="HTH_MERR"/>
    <property type="match status" value="1"/>
</dbReference>
<dbReference type="InterPro" id="IPR047057">
    <property type="entry name" value="MerR_fam"/>
</dbReference>
<feature type="domain" description="HTH merR-type" evidence="2">
    <location>
        <begin position="1"/>
        <end position="69"/>
    </location>
</feature>
<dbReference type="Gene3D" id="1.10.1660.10">
    <property type="match status" value="1"/>
</dbReference>
<evidence type="ECO:0000259" key="2">
    <source>
        <dbReference type="PROSITE" id="PS50937"/>
    </source>
</evidence>
<dbReference type="PRINTS" id="PR00040">
    <property type="entry name" value="HTHMERR"/>
</dbReference>
<sequence>MNIKEASQQTGVSSAAIRYYENEGLIPPIDRTPVGNRDIDDRILRRIKFVTQMRAAGMSIESLRQYIQLFDAPEDTGAEQRALLQEQLATMKAKRADLDVAIDHLDYKLAHFEDHMQATATELHALDRAHAAEKQGSD</sequence>
<dbReference type="Proteomes" id="UP000050920">
    <property type="component" value="Unassembled WGS sequence"/>
</dbReference>
<dbReference type="GO" id="GO:0003677">
    <property type="term" value="F:DNA binding"/>
    <property type="evidence" value="ECO:0007669"/>
    <property type="project" value="UniProtKB-KW"/>
</dbReference>
<dbReference type="AlphaFoldDB" id="A0A0R2NTA7"/>
<dbReference type="GO" id="GO:0003700">
    <property type="term" value="F:DNA-binding transcription factor activity"/>
    <property type="evidence" value="ECO:0007669"/>
    <property type="project" value="InterPro"/>
</dbReference>
<protein>
    <submittedName>
        <fullName evidence="3">MerR family transcriptional regulator protein</fullName>
    </submittedName>
</protein>
<gene>
    <name evidence="3" type="ORF">DY78_GL002748</name>
</gene>
<dbReference type="RefSeq" id="WP_024626355.1">
    <property type="nucleotide sequence ID" value="NZ_AYGX02000058.1"/>
</dbReference>
<accession>A0A0R2NTA7</accession>
<dbReference type="InterPro" id="IPR009061">
    <property type="entry name" value="DNA-bd_dom_put_sf"/>
</dbReference>
<proteinExistence type="predicted"/>
<reference evidence="3 4" key="1">
    <citation type="journal article" date="2015" name="Genome Announc.">
        <title>Expanding the biotechnology potential of lactobacilli through comparative genomics of 213 strains and associated genera.</title>
        <authorList>
            <person name="Sun Z."/>
            <person name="Harris H.M."/>
            <person name="McCann A."/>
            <person name="Guo C."/>
            <person name="Argimon S."/>
            <person name="Zhang W."/>
            <person name="Yang X."/>
            <person name="Jeffery I.B."/>
            <person name="Cooney J.C."/>
            <person name="Kagawa T.F."/>
            <person name="Liu W."/>
            <person name="Song Y."/>
            <person name="Salvetti E."/>
            <person name="Wrobel A."/>
            <person name="Rasinkangas P."/>
            <person name="Parkhill J."/>
            <person name="Rea M.C."/>
            <person name="O'Sullivan O."/>
            <person name="Ritari J."/>
            <person name="Douillard F.P."/>
            <person name="Paul Ross R."/>
            <person name="Yang R."/>
            <person name="Briner A.E."/>
            <person name="Felis G.E."/>
            <person name="de Vos W.M."/>
            <person name="Barrangou R."/>
            <person name="Klaenhammer T.R."/>
            <person name="Caufield P.W."/>
            <person name="Cui Y."/>
            <person name="Zhang H."/>
            <person name="O'Toole P.W."/>
        </authorList>
    </citation>
    <scope>NUCLEOTIDE SEQUENCE [LARGE SCALE GENOMIC DNA]</scope>
    <source>
        <strain evidence="3 4">DSM 21115</strain>
    </source>
</reference>